<dbReference type="InterPro" id="IPR000014">
    <property type="entry name" value="PAS"/>
</dbReference>
<dbReference type="SMART" id="SM00448">
    <property type="entry name" value="REC"/>
    <property type="match status" value="1"/>
</dbReference>
<evidence type="ECO:0000256" key="3">
    <source>
        <dbReference type="ARBA" id="ARBA00022553"/>
    </source>
</evidence>
<keyword evidence="3 9" id="KW-0597">Phosphoprotein</keyword>
<dbReference type="RefSeq" id="WP_281793283.1">
    <property type="nucleotide sequence ID" value="NZ_BSDR01000001.1"/>
</dbReference>
<dbReference type="Proteomes" id="UP001144372">
    <property type="component" value="Unassembled WGS sequence"/>
</dbReference>
<dbReference type="Pfam" id="PF13426">
    <property type="entry name" value="PAS_9"/>
    <property type="match status" value="1"/>
</dbReference>
<keyword evidence="7" id="KW-0067">ATP-binding</keyword>
<dbReference type="SUPFAM" id="SSF47384">
    <property type="entry name" value="Homodimeric domain of signal transducing histidine kinase"/>
    <property type="match status" value="1"/>
</dbReference>
<evidence type="ECO:0000259" key="10">
    <source>
        <dbReference type="PROSITE" id="PS50109"/>
    </source>
</evidence>
<protein>
    <recommendedName>
        <fullName evidence="2">histidine kinase</fullName>
        <ecNumber evidence="2">2.7.13.3</ecNumber>
    </recommendedName>
</protein>
<feature type="domain" description="Response regulatory" evidence="11">
    <location>
        <begin position="589"/>
        <end position="703"/>
    </location>
</feature>
<comment type="caution">
    <text evidence="14">The sequence shown here is derived from an EMBL/GenBank/DDBJ whole genome shotgun (WGS) entry which is preliminary data.</text>
</comment>
<dbReference type="SUPFAM" id="SSF55874">
    <property type="entry name" value="ATPase domain of HSP90 chaperone/DNA topoisomerase II/histidine kinase"/>
    <property type="match status" value="1"/>
</dbReference>
<dbReference type="InterPro" id="IPR011006">
    <property type="entry name" value="CheY-like_superfamily"/>
</dbReference>
<gene>
    <name evidence="14" type="ORF">DAMNIGENAA_14430</name>
</gene>
<accession>A0A9W6FTI8</accession>
<evidence type="ECO:0000256" key="6">
    <source>
        <dbReference type="ARBA" id="ARBA00022777"/>
    </source>
</evidence>
<evidence type="ECO:0000256" key="2">
    <source>
        <dbReference type="ARBA" id="ARBA00012438"/>
    </source>
</evidence>
<evidence type="ECO:0000259" key="12">
    <source>
        <dbReference type="PROSITE" id="PS50112"/>
    </source>
</evidence>
<dbReference type="CDD" id="cd00130">
    <property type="entry name" value="PAS"/>
    <property type="match status" value="1"/>
</dbReference>
<dbReference type="InterPro" id="IPR036890">
    <property type="entry name" value="HATPase_C_sf"/>
</dbReference>
<dbReference type="InterPro" id="IPR035965">
    <property type="entry name" value="PAS-like_dom_sf"/>
</dbReference>
<keyword evidence="4" id="KW-0808">Transferase</keyword>
<dbReference type="InterPro" id="IPR003594">
    <property type="entry name" value="HATPase_dom"/>
</dbReference>
<proteinExistence type="predicted"/>
<evidence type="ECO:0000259" key="11">
    <source>
        <dbReference type="PROSITE" id="PS50110"/>
    </source>
</evidence>
<dbReference type="Pfam" id="PF00072">
    <property type="entry name" value="Response_reg"/>
    <property type="match status" value="1"/>
</dbReference>
<keyword evidence="15" id="KW-1185">Reference proteome</keyword>
<dbReference type="SUPFAM" id="SSF52172">
    <property type="entry name" value="CheY-like"/>
    <property type="match status" value="1"/>
</dbReference>
<dbReference type="Gene3D" id="3.30.450.40">
    <property type="match status" value="1"/>
</dbReference>
<dbReference type="InterPro" id="IPR029016">
    <property type="entry name" value="GAF-like_dom_sf"/>
</dbReference>
<dbReference type="PROSITE" id="PS50110">
    <property type="entry name" value="RESPONSE_REGULATORY"/>
    <property type="match status" value="1"/>
</dbReference>
<dbReference type="SUPFAM" id="SSF55785">
    <property type="entry name" value="PYP-like sensor domain (PAS domain)"/>
    <property type="match status" value="1"/>
</dbReference>
<keyword evidence="5" id="KW-0547">Nucleotide-binding</keyword>
<dbReference type="PANTHER" id="PTHR43065">
    <property type="entry name" value="SENSOR HISTIDINE KINASE"/>
    <property type="match status" value="1"/>
</dbReference>
<dbReference type="InterPro" id="IPR001789">
    <property type="entry name" value="Sig_transdc_resp-reg_receiver"/>
</dbReference>
<comment type="catalytic activity">
    <reaction evidence="1">
        <text>ATP + protein L-histidine = ADP + protein N-phospho-L-histidine.</text>
        <dbReference type="EC" id="2.7.13.3"/>
    </reaction>
</comment>
<evidence type="ECO:0000256" key="7">
    <source>
        <dbReference type="ARBA" id="ARBA00022840"/>
    </source>
</evidence>
<dbReference type="PANTHER" id="PTHR43065:SF46">
    <property type="entry name" value="C4-DICARBOXYLATE TRANSPORT SENSOR PROTEIN DCTB"/>
    <property type="match status" value="1"/>
</dbReference>
<evidence type="ECO:0000256" key="1">
    <source>
        <dbReference type="ARBA" id="ARBA00000085"/>
    </source>
</evidence>
<feature type="domain" description="PAS" evidence="12">
    <location>
        <begin position="219"/>
        <end position="265"/>
    </location>
</feature>
<dbReference type="Gene3D" id="3.30.565.10">
    <property type="entry name" value="Histidine kinase-like ATPase, C-terminal domain"/>
    <property type="match status" value="1"/>
</dbReference>
<dbReference type="Gene3D" id="3.40.50.2300">
    <property type="match status" value="1"/>
</dbReference>
<dbReference type="InterPro" id="IPR000700">
    <property type="entry name" value="PAS-assoc_C"/>
</dbReference>
<evidence type="ECO:0000256" key="8">
    <source>
        <dbReference type="ARBA" id="ARBA00023012"/>
    </source>
</evidence>
<feature type="modified residue" description="4-aspartylphosphate" evidence="9">
    <location>
        <position position="638"/>
    </location>
</feature>
<dbReference type="CDD" id="cd00082">
    <property type="entry name" value="HisKA"/>
    <property type="match status" value="1"/>
</dbReference>
<dbReference type="EC" id="2.7.13.3" evidence="2"/>
<reference evidence="14" key="1">
    <citation type="submission" date="2022-12" db="EMBL/GenBank/DDBJ databases">
        <title>Reference genome sequencing for broad-spectrum identification of bacterial and archaeal isolates by mass spectrometry.</title>
        <authorList>
            <person name="Sekiguchi Y."/>
            <person name="Tourlousse D.M."/>
        </authorList>
    </citation>
    <scope>NUCLEOTIDE SEQUENCE</scope>
    <source>
        <strain evidence="14">ASRB1</strain>
    </source>
</reference>
<dbReference type="CDD" id="cd00156">
    <property type="entry name" value="REC"/>
    <property type="match status" value="1"/>
</dbReference>
<dbReference type="InterPro" id="IPR005467">
    <property type="entry name" value="His_kinase_dom"/>
</dbReference>
<dbReference type="NCBIfam" id="TIGR00229">
    <property type="entry name" value="sensory_box"/>
    <property type="match status" value="1"/>
</dbReference>
<dbReference type="EMBL" id="BSDR01000001">
    <property type="protein sequence ID" value="GLI34010.1"/>
    <property type="molecule type" value="Genomic_DNA"/>
</dbReference>
<feature type="domain" description="Histidine kinase" evidence="10">
    <location>
        <begin position="355"/>
        <end position="570"/>
    </location>
</feature>
<dbReference type="Gene3D" id="3.30.450.20">
    <property type="entry name" value="PAS domain"/>
    <property type="match status" value="1"/>
</dbReference>
<sequence length="706" mass="77872">MDCLPKGVIEMGLKRFESLREDMTQILGMIQRFEEVLSGEQGLESTCRGFAQVIIEESSFENCSILVWDHKKGALSTAGGFSLEDLLDEKPPSNGDGHLTCALLEDLAEKTYSTQKAVFIEEVKDSFLVGTNLIFRPVSVACLPLLEVGVMTLSTRHPTHFSTPFKRNWEILSRLIGHILLGVCHRGGLRSEGAVVQEPPPPIRLVERTVSKDGFPLERSSMLERAIHLAPQGICLLDPEGSVVQINASLQRLHGESATEIIGRSPAVLFQDSSIWGKILKKMEGSEQEELTDISLINCEGKVYLADVHLVRLSDDQGAVNGYLLMITDMTKKKAFAEKILQTEKLVALGTMAGGVAHDFNNLLMAVLGHIQLLLLHTTDGDVRSRLQNIEKAVHDGSHTIRRLQKFTERDRETRGALNAVDVAEAVQDVVELTRPKWKNGMEKYGHTVQFQMELETNCVAAIHASDLREVLTNLVFNAIDALPEGGTITLRCKSVKDSVVIEVADNGIGMSKEVVSKIFDPYYTTKGVGNSGLGLSVSWSLVVRCGGEIQVKSKPGKGTVFIITLPKGETARKVISDSKRNGTDRSHRILVLDDDQEILGILRDMIRLKGHKVTATDDGKKALELIQEQDFDLVLTDLGMPEISGWEVAREVKSKNPQVPVILITGWGTQYEDEDLSDRGVDLVLSKPFSWERLLDAIGKMLSLS</sequence>
<dbReference type="InterPro" id="IPR036097">
    <property type="entry name" value="HisK_dim/P_sf"/>
</dbReference>
<dbReference type="PROSITE" id="PS50109">
    <property type="entry name" value="HIS_KIN"/>
    <property type="match status" value="1"/>
</dbReference>
<dbReference type="PROSITE" id="PS50112">
    <property type="entry name" value="PAS"/>
    <property type="match status" value="1"/>
</dbReference>
<name>A0A9W6FTI8_9BACT</name>
<dbReference type="SMART" id="SM00388">
    <property type="entry name" value="HisKA"/>
    <property type="match status" value="1"/>
</dbReference>
<feature type="domain" description="PAC" evidence="13">
    <location>
        <begin position="290"/>
        <end position="342"/>
    </location>
</feature>
<keyword evidence="8" id="KW-0902">Two-component regulatory system</keyword>
<evidence type="ECO:0000259" key="13">
    <source>
        <dbReference type="PROSITE" id="PS50113"/>
    </source>
</evidence>
<dbReference type="Gene3D" id="1.10.287.130">
    <property type="match status" value="1"/>
</dbReference>
<dbReference type="GO" id="GO:0005524">
    <property type="term" value="F:ATP binding"/>
    <property type="evidence" value="ECO:0007669"/>
    <property type="project" value="UniProtKB-KW"/>
</dbReference>
<evidence type="ECO:0000256" key="9">
    <source>
        <dbReference type="PROSITE-ProRule" id="PRU00169"/>
    </source>
</evidence>
<evidence type="ECO:0000256" key="4">
    <source>
        <dbReference type="ARBA" id="ARBA00022679"/>
    </source>
</evidence>
<organism evidence="14 15">
    <name type="scientific">Desulforhabdus amnigena</name>
    <dbReference type="NCBI Taxonomy" id="40218"/>
    <lineage>
        <taxon>Bacteria</taxon>
        <taxon>Pseudomonadati</taxon>
        <taxon>Thermodesulfobacteriota</taxon>
        <taxon>Syntrophobacteria</taxon>
        <taxon>Syntrophobacterales</taxon>
        <taxon>Syntrophobacteraceae</taxon>
        <taxon>Desulforhabdus</taxon>
    </lineage>
</organism>
<dbReference type="SMART" id="SM00387">
    <property type="entry name" value="HATPase_c"/>
    <property type="match status" value="1"/>
</dbReference>
<evidence type="ECO:0000313" key="14">
    <source>
        <dbReference type="EMBL" id="GLI34010.1"/>
    </source>
</evidence>
<evidence type="ECO:0000313" key="15">
    <source>
        <dbReference type="Proteomes" id="UP001144372"/>
    </source>
</evidence>
<dbReference type="GO" id="GO:0000155">
    <property type="term" value="F:phosphorelay sensor kinase activity"/>
    <property type="evidence" value="ECO:0007669"/>
    <property type="project" value="InterPro"/>
</dbReference>
<dbReference type="InterPro" id="IPR003661">
    <property type="entry name" value="HisK_dim/P_dom"/>
</dbReference>
<dbReference type="Pfam" id="PF02518">
    <property type="entry name" value="HATPase_c"/>
    <property type="match status" value="1"/>
</dbReference>
<dbReference type="InterPro" id="IPR004358">
    <property type="entry name" value="Sig_transdc_His_kin-like_C"/>
</dbReference>
<dbReference type="AlphaFoldDB" id="A0A9W6FTI8"/>
<keyword evidence="6" id="KW-0418">Kinase</keyword>
<evidence type="ECO:0000256" key="5">
    <source>
        <dbReference type="ARBA" id="ARBA00022741"/>
    </source>
</evidence>
<dbReference type="SUPFAM" id="SSF55781">
    <property type="entry name" value="GAF domain-like"/>
    <property type="match status" value="1"/>
</dbReference>
<dbReference type="PROSITE" id="PS50113">
    <property type="entry name" value="PAC"/>
    <property type="match status" value="1"/>
</dbReference>
<dbReference type="PRINTS" id="PR00344">
    <property type="entry name" value="BCTRLSENSOR"/>
</dbReference>